<keyword evidence="3" id="KW-1185">Reference proteome</keyword>
<feature type="region of interest" description="Disordered" evidence="1">
    <location>
        <begin position="1"/>
        <end position="20"/>
    </location>
</feature>
<organism evidence="2 3">
    <name type="scientific">Vigna mungo</name>
    <name type="common">Black gram</name>
    <name type="synonym">Phaseolus mungo</name>
    <dbReference type="NCBI Taxonomy" id="3915"/>
    <lineage>
        <taxon>Eukaryota</taxon>
        <taxon>Viridiplantae</taxon>
        <taxon>Streptophyta</taxon>
        <taxon>Embryophyta</taxon>
        <taxon>Tracheophyta</taxon>
        <taxon>Spermatophyta</taxon>
        <taxon>Magnoliopsida</taxon>
        <taxon>eudicotyledons</taxon>
        <taxon>Gunneridae</taxon>
        <taxon>Pentapetalae</taxon>
        <taxon>rosids</taxon>
        <taxon>fabids</taxon>
        <taxon>Fabales</taxon>
        <taxon>Fabaceae</taxon>
        <taxon>Papilionoideae</taxon>
        <taxon>50 kb inversion clade</taxon>
        <taxon>NPAAA clade</taxon>
        <taxon>indigoferoid/millettioid clade</taxon>
        <taxon>Phaseoleae</taxon>
        <taxon>Vigna</taxon>
    </lineage>
</organism>
<dbReference type="EMBL" id="CP144700">
    <property type="protein sequence ID" value="WVZ24739.1"/>
    <property type="molecule type" value="Genomic_DNA"/>
</dbReference>
<proteinExistence type="predicted"/>
<evidence type="ECO:0000313" key="3">
    <source>
        <dbReference type="Proteomes" id="UP001374535"/>
    </source>
</evidence>
<dbReference type="Proteomes" id="UP001374535">
    <property type="component" value="Chromosome 1"/>
</dbReference>
<dbReference type="AlphaFoldDB" id="A0AAQ3SDZ2"/>
<gene>
    <name evidence="2" type="ORF">V8G54_003283</name>
</gene>
<name>A0AAQ3SDZ2_VIGMU</name>
<evidence type="ECO:0000313" key="2">
    <source>
        <dbReference type="EMBL" id="WVZ24739.1"/>
    </source>
</evidence>
<feature type="compositionally biased region" description="Polar residues" evidence="1">
    <location>
        <begin position="1"/>
        <end position="10"/>
    </location>
</feature>
<sequence>MSTRNGSSRELSFDEGSSRSLPRTISRIIAQSVADLQKGPSLSKLSEMLITPLRPIVPKVGRNAVTPHRAAGYVIDPAVSVPNANGTIPAEVLAAGPADDPVENSSIFHGFLVLPPNQMSSYANDPVTSFATRTAPADFNLL</sequence>
<evidence type="ECO:0000256" key="1">
    <source>
        <dbReference type="SAM" id="MobiDB-lite"/>
    </source>
</evidence>
<accession>A0AAQ3SDZ2</accession>
<protein>
    <submittedName>
        <fullName evidence="2">Uncharacterized protein</fullName>
    </submittedName>
</protein>
<reference evidence="2 3" key="1">
    <citation type="journal article" date="2023" name="Life. Sci Alliance">
        <title>Evolutionary insights into 3D genome organization and epigenetic landscape of Vigna mungo.</title>
        <authorList>
            <person name="Junaid A."/>
            <person name="Singh B."/>
            <person name="Bhatia S."/>
        </authorList>
    </citation>
    <scope>NUCLEOTIDE SEQUENCE [LARGE SCALE GENOMIC DNA]</scope>
    <source>
        <strain evidence="2">Urdbean</strain>
    </source>
</reference>